<comment type="caution">
    <text evidence="2">The sequence shown here is derived from an EMBL/GenBank/DDBJ whole genome shotgun (WGS) entry which is preliminary data.</text>
</comment>
<protein>
    <submittedName>
        <fullName evidence="2">Uncharacterized protein</fullName>
    </submittedName>
</protein>
<evidence type="ECO:0000256" key="1">
    <source>
        <dbReference type="SAM" id="Phobius"/>
    </source>
</evidence>
<keyword evidence="3" id="KW-1185">Reference proteome</keyword>
<dbReference type="EMBL" id="LRRQ01000170">
    <property type="protein sequence ID" value="OAM87515.1"/>
    <property type="molecule type" value="Genomic_DNA"/>
</dbReference>
<dbReference type="AlphaFoldDB" id="A0A178IEE5"/>
<keyword evidence="1" id="KW-0812">Transmembrane</keyword>
<keyword evidence="1" id="KW-1133">Transmembrane helix</keyword>
<evidence type="ECO:0000313" key="2">
    <source>
        <dbReference type="EMBL" id="OAM87515.1"/>
    </source>
</evidence>
<name>A0A178IEE5_9BACT</name>
<dbReference type="OrthoDB" id="9032848at2"/>
<dbReference type="Proteomes" id="UP000078486">
    <property type="component" value="Unassembled WGS sequence"/>
</dbReference>
<accession>A0A178IEE5</accession>
<dbReference type="RefSeq" id="WP_068772588.1">
    <property type="nucleotide sequence ID" value="NZ_CP109796.1"/>
</dbReference>
<reference evidence="2 3" key="1">
    <citation type="submission" date="2016-01" db="EMBL/GenBank/DDBJ databases">
        <title>High potential of lignocellulose degradation of a new Verrucomicrobia species.</title>
        <authorList>
            <person name="Wang Y."/>
            <person name="Shi Y."/>
            <person name="Qiu Z."/>
            <person name="Liu S."/>
            <person name="Yang H."/>
        </authorList>
    </citation>
    <scope>NUCLEOTIDE SEQUENCE [LARGE SCALE GENOMIC DNA]</scope>
    <source>
        <strain evidence="2 3">TSB47</strain>
    </source>
</reference>
<feature type="transmembrane region" description="Helical" evidence="1">
    <location>
        <begin position="44"/>
        <end position="63"/>
    </location>
</feature>
<dbReference type="Pfam" id="PF11381">
    <property type="entry name" value="DUF3185"/>
    <property type="match status" value="1"/>
</dbReference>
<evidence type="ECO:0000313" key="3">
    <source>
        <dbReference type="Proteomes" id="UP000078486"/>
    </source>
</evidence>
<proteinExistence type="predicted"/>
<dbReference type="InterPro" id="IPR021521">
    <property type="entry name" value="DUF3185"/>
</dbReference>
<keyword evidence="1" id="KW-0472">Membrane</keyword>
<organism evidence="2 3">
    <name type="scientific">Termitidicoccus mucosus</name>
    <dbReference type="NCBI Taxonomy" id="1184151"/>
    <lineage>
        <taxon>Bacteria</taxon>
        <taxon>Pseudomonadati</taxon>
        <taxon>Verrucomicrobiota</taxon>
        <taxon>Opitutia</taxon>
        <taxon>Opitutales</taxon>
        <taxon>Opitutaceae</taxon>
        <taxon>Termitidicoccus</taxon>
    </lineage>
</organism>
<gene>
    <name evidence="2" type="ORF">AW736_22750</name>
</gene>
<sequence length="67" mass="7082">MSKPLSIALLVIGIILLVFGYNASQSVSSNISETVQGAPSNKAIWLITTGVIATLVGILGLVYRRRP</sequence>